<comment type="caution">
    <text evidence="3">The sequence shown here is derived from an EMBL/GenBank/DDBJ whole genome shotgun (WGS) entry which is preliminary data.</text>
</comment>
<dbReference type="STRING" id="1035839.GCA_000238795_00116"/>
<feature type="transmembrane region" description="Helical" evidence="1">
    <location>
        <begin position="6"/>
        <end position="27"/>
    </location>
</feature>
<gene>
    <name evidence="3" type="ORF">DPV93_00195</name>
</gene>
<protein>
    <submittedName>
        <fullName evidence="3">YdcF family protein</fullName>
    </submittedName>
</protein>
<dbReference type="GO" id="GO:0005886">
    <property type="term" value="C:plasma membrane"/>
    <property type="evidence" value="ECO:0007669"/>
    <property type="project" value="TreeGrafter"/>
</dbReference>
<dbReference type="PANTHER" id="PTHR30336">
    <property type="entry name" value="INNER MEMBRANE PROTEIN, PROBABLE PERMEASE"/>
    <property type="match status" value="1"/>
</dbReference>
<dbReference type="CDD" id="cd06259">
    <property type="entry name" value="YdcF-like"/>
    <property type="match status" value="1"/>
</dbReference>
<evidence type="ECO:0000256" key="1">
    <source>
        <dbReference type="SAM" id="Phobius"/>
    </source>
</evidence>
<keyword evidence="1" id="KW-0472">Membrane</keyword>
<proteinExistence type="predicted"/>
<dbReference type="InterPro" id="IPR051599">
    <property type="entry name" value="Cell_Envelope_Assoc"/>
</dbReference>
<dbReference type="InterPro" id="IPR003848">
    <property type="entry name" value="DUF218"/>
</dbReference>
<evidence type="ECO:0000313" key="4">
    <source>
        <dbReference type="Proteomes" id="UP000253872"/>
    </source>
</evidence>
<name>A0A369YFT8_9PAST</name>
<dbReference type="RefSeq" id="WP_111401279.1">
    <property type="nucleotide sequence ID" value="NZ_QEPN01000001.1"/>
</dbReference>
<dbReference type="GO" id="GO:0000270">
    <property type="term" value="P:peptidoglycan metabolic process"/>
    <property type="evidence" value="ECO:0007669"/>
    <property type="project" value="TreeGrafter"/>
</dbReference>
<feature type="transmembrane region" description="Helical" evidence="1">
    <location>
        <begin position="39"/>
        <end position="57"/>
    </location>
</feature>
<dbReference type="AlphaFoldDB" id="A0A369YFT8"/>
<dbReference type="EMBL" id="QEPN01000001">
    <property type="protein sequence ID" value="RDE73611.1"/>
    <property type="molecule type" value="Genomic_DNA"/>
</dbReference>
<dbReference type="Proteomes" id="UP000253872">
    <property type="component" value="Unassembled WGS sequence"/>
</dbReference>
<accession>A0A369YFT8</accession>
<sequence length="246" mass="27754">MFYLTKIITAILLPPFNLVVIWLGSLLCYRLNHKKTARILSFLGIGLLYLLSTPYLATKLSDSLVKNDNLSLKDYQSAQAIVVLGGGVRDSQEIYGKTTVGTYALERMRYAAYLQKETGLPMLITGSSPNGTSEAALMAKEFEYFFNVPTTWQEHQAKTTKENANFSRPILEQAGIHKIILVTNQWHMQRAKMLFEKQGFEVLPASIGHGVTPPEYIGWTYFIPQSGAMDSSMVALKEWLGYWKEK</sequence>
<feature type="domain" description="DUF218" evidence="2">
    <location>
        <begin position="79"/>
        <end position="241"/>
    </location>
</feature>
<dbReference type="PANTHER" id="PTHR30336:SF4">
    <property type="entry name" value="ENVELOPE BIOGENESIS FACTOR ELYC"/>
    <property type="match status" value="1"/>
</dbReference>
<evidence type="ECO:0000259" key="2">
    <source>
        <dbReference type="Pfam" id="PF02698"/>
    </source>
</evidence>
<keyword evidence="1" id="KW-1133">Transmembrane helix</keyword>
<evidence type="ECO:0000313" key="3">
    <source>
        <dbReference type="EMBL" id="RDE73611.1"/>
    </source>
</evidence>
<keyword evidence="1" id="KW-0812">Transmembrane</keyword>
<dbReference type="Pfam" id="PF02698">
    <property type="entry name" value="DUF218"/>
    <property type="match status" value="1"/>
</dbReference>
<dbReference type="Gene3D" id="3.40.50.620">
    <property type="entry name" value="HUPs"/>
    <property type="match status" value="1"/>
</dbReference>
<organism evidence="3 4">
    <name type="scientific">Haemophilus sputorum</name>
    <dbReference type="NCBI Taxonomy" id="1078480"/>
    <lineage>
        <taxon>Bacteria</taxon>
        <taxon>Pseudomonadati</taxon>
        <taxon>Pseudomonadota</taxon>
        <taxon>Gammaproteobacteria</taxon>
        <taxon>Pasteurellales</taxon>
        <taxon>Pasteurellaceae</taxon>
        <taxon>Haemophilus</taxon>
    </lineage>
</organism>
<reference evidence="3 4" key="1">
    <citation type="submission" date="2018-05" db="EMBL/GenBank/DDBJ databases">
        <title>Draft Genome Sequences for a Diverse set of 7 Haemophilus Species.</title>
        <authorList>
            <person name="Nichols M."/>
            <person name="Topaz N."/>
            <person name="Wang X."/>
            <person name="Wang X."/>
            <person name="Boxrud D."/>
        </authorList>
    </citation>
    <scope>NUCLEOTIDE SEQUENCE [LARGE SCALE GENOMIC DNA]</scope>
    <source>
        <strain evidence="3 4">C2002001239</strain>
    </source>
</reference>
<dbReference type="GO" id="GO:0043164">
    <property type="term" value="P:Gram-negative-bacterium-type cell wall biogenesis"/>
    <property type="evidence" value="ECO:0007669"/>
    <property type="project" value="TreeGrafter"/>
</dbReference>
<dbReference type="InterPro" id="IPR014729">
    <property type="entry name" value="Rossmann-like_a/b/a_fold"/>
</dbReference>